<keyword evidence="1" id="KW-1133">Transmembrane helix</keyword>
<evidence type="ECO:0000256" key="1">
    <source>
        <dbReference type="SAM" id="Phobius"/>
    </source>
</evidence>
<reference evidence="2 4" key="1">
    <citation type="submission" date="2012-10" db="EMBL/GenBank/DDBJ databases">
        <title>Genome assembly of Amycolatopsis azurea DSM 43854.</title>
        <authorList>
            <person name="Khatri I."/>
            <person name="Kaur I."/>
            <person name="Subramanian S."/>
            <person name="Mayilraj S."/>
        </authorList>
    </citation>
    <scope>NUCLEOTIDE SEQUENCE [LARGE SCALE GENOMIC DNA]</scope>
    <source>
        <strain evidence="2 4">DSM 43854</strain>
    </source>
</reference>
<comment type="caution">
    <text evidence="2">The sequence shown here is derived from an EMBL/GenBank/DDBJ whole genome shotgun (WGS) entry which is preliminary data.</text>
</comment>
<protein>
    <submittedName>
        <fullName evidence="2">Putative membrane protein</fullName>
    </submittedName>
</protein>
<keyword evidence="5" id="KW-1185">Reference proteome</keyword>
<dbReference type="EMBL" id="MUXN01000029">
    <property type="protein sequence ID" value="OOC01226.1"/>
    <property type="molecule type" value="Genomic_DNA"/>
</dbReference>
<keyword evidence="1" id="KW-0472">Membrane</keyword>
<sequence>MSKRIRTFHRWTSLVFVATVIVCFVVIALGSSAQWVLYTPLPPLFLLMFSGLYLFALPYTAKRRGRRAVTDAS</sequence>
<evidence type="ECO:0000313" key="4">
    <source>
        <dbReference type="Proteomes" id="UP000014137"/>
    </source>
</evidence>
<feature type="transmembrane region" description="Helical" evidence="1">
    <location>
        <begin position="35"/>
        <end position="57"/>
    </location>
</feature>
<dbReference type="EMBL" id="ANMG01000098">
    <property type="protein sequence ID" value="EMD22363.1"/>
    <property type="molecule type" value="Genomic_DNA"/>
</dbReference>
<evidence type="ECO:0000313" key="3">
    <source>
        <dbReference type="EMBL" id="OOC01226.1"/>
    </source>
</evidence>
<evidence type="ECO:0000313" key="5">
    <source>
        <dbReference type="Proteomes" id="UP000188551"/>
    </source>
</evidence>
<name>M2PDE0_9PSEU</name>
<proteinExistence type="predicted"/>
<dbReference type="AlphaFoldDB" id="M2PDE0"/>
<keyword evidence="1" id="KW-0812">Transmembrane</keyword>
<dbReference type="Proteomes" id="UP000014137">
    <property type="component" value="Unassembled WGS sequence"/>
</dbReference>
<gene>
    <name evidence="3" type="ORF">B0293_38870</name>
    <name evidence="2" type="ORF">C791_8548</name>
</gene>
<dbReference type="OrthoDB" id="9812802at2"/>
<organism evidence="2 4">
    <name type="scientific">Amycolatopsis azurea DSM 43854</name>
    <dbReference type="NCBI Taxonomy" id="1238180"/>
    <lineage>
        <taxon>Bacteria</taxon>
        <taxon>Bacillati</taxon>
        <taxon>Actinomycetota</taxon>
        <taxon>Actinomycetes</taxon>
        <taxon>Pseudonocardiales</taxon>
        <taxon>Pseudonocardiaceae</taxon>
        <taxon>Amycolatopsis</taxon>
    </lineage>
</organism>
<reference evidence="3 5" key="2">
    <citation type="submission" date="2017-02" db="EMBL/GenBank/DDBJ databases">
        <title>Amycolatopsis azurea DSM 43854 draft genome.</title>
        <authorList>
            <person name="Mayilraj S."/>
        </authorList>
    </citation>
    <scope>NUCLEOTIDE SEQUENCE [LARGE SCALE GENOMIC DNA]</scope>
    <source>
        <strain evidence="3 5">DSM 43854</strain>
    </source>
</reference>
<evidence type="ECO:0000313" key="2">
    <source>
        <dbReference type="EMBL" id="EMD22363.1"/>
    </source>
</evidence>
<feature type="transmembrane region" description="Helical" evidence="1">
    <location>
        <begin position="12"/>
        <end position="29"/>
    </location>
</feature>
<dbReference type="Proteomes" id="UP000188551">
    <property type="component" value="Unassembled WGS sequence"/>
</dbReference>
<accession>M2PDE0</accession>
<dbReference type="RefSeq" id="WP_005167264.1">
    <property type="nucleotide sequence ID" value="NZ_ANMG01000098.1"/>
</dbReference>
<dbReference type="PATRIC" id="fig|1238180.3.peg.7934"/>